<organism evidence="1 2">
    <name type="scientific">Trichuris suis</name>
    <name type="common">pig whipworm</name>
    <dbReference type="NCBI Taxonomy" id="68888"/>
    <lineage>
        <taxon>Eukaryota</taxon>
        <taxon>Metazoa</taxon>
        <taxon>Ecdysozoa</taxon>
        <taxon>Nematoda</taxon>
        <taxon>Enoplea</taxon>
        <taxon>Dorylaimia</taxon>
        <taxon>Trichinellida</taxon>
        <taxon>Trichuridae</taxon>
        <taxon>Trichuris</taxon>
    </lineage>
</organism>
<evidence type="ECO:0000313" key="1">
    <source>
        <dbReference type="EMBL" id="KFD47421.1"/>
    </source>
</evidence>
<dbReference type="Proteomes" id="UP000030764">
    <property type="component" value="Unassembled WGS sequence"/>
</dbReference>
<dbReference type="EMBL" id="KL363327">
    <property type="protein sequence ID" value="KFD47421.1"/>
    <property type="molecule type" value="Genomic_DNA"/>
</dbReference>
<keyword evidence="2" id="KW-1185">Reference proteome</keyword>
<evidence type="ECO:0000313" key="2">
    <source>
        <dbReference type="Proteomes" id="UP000030764"/>
    </source>
</evidence>
<accession>A0A085LR25</accession>
<dbReference type="AlphaFoldDB" id="A0A085LR25"/>
<protein>
    <submittedName>
        <fullName evidence="1">Uncharacterized protein</fullName>
    </submittedName>
</protein>
<gene>
    <name evidence="1" type="ORF">M513_11690</name>
</gene>
<proteinExistence type="predicted"/>
<sequence>MYDLQVRFSPSLYNVFHLQILVSWQLFKRATEKTSSSCQDCLSVSLQNSINRKCALGFFFALNVRKALKVLQFAFQRLI</sequence>
<name>A0A085LR25_9BILA</name>
<reference evidence="1 2" key="1">
    <citation type="journal article" date="2014" name="Nat. Genet.">
        <title>Genome and transcriptome of the porcine whipworm Trichuris suis.</title>
        <authorList>
            <person name="Jex A.R."/>
            <person name="Nejsum P."/>
            <person name="Schwarz E.M."/>
            <person name="Hu L."/>
            <person name="Young N.D."/>
            <person name="Hall R.S."/>
            <person name="Korhonen P.K."/>
            <person name="Liao S."/>
            <person name="Thamsborg S."/>
            <person name="Xia J."/>
            <person name="Xu P."/>
            <person name="Wang S."/>
            <person name="Scheerlinck J.P."/>
            <person name="Hofmann A."/>
            <person name="Sternberg P.W."/>
            <person name="Wang J."/>
            <person name="Gasser R.B."/>
        </authorList>
    </citation>
    <scope>NUCLEOTIDE SEQUENCE [LARGE SCALE GENOMIC DNA]</scope>
    <source>
        <strain evidence="1">DCEP-RM93M</strain>
    </source>
</reference>